<dbReference type="Proteomes" id="UP000013190">
    <property type="component" value="Unassembled WGS sequence"/>
</dbReference>
<organism evidence="1 2">
    <name type="scientific">Acinetobacter modestus</name>
    <dbReference type="NCBI Taxonomy" id="1776740"/>
    <lineage>
        <taxon>Bacteria</taxon>
        <taxon>Pseudomonadati</taxon>
        <taxon>Pseudomonadota</taxon>
        <taxon>Gammaproteobacteria</taxon>
        <taxon>Moraxellales</taxon>
        <taxon>Moraxellaceae</taxon>
        <taxon>Acinetobacter</taxon>
    </lineage>
</organism>
<reference evidence="1 2" key="2">
    <citation type="journal article" date="2016" name="Int. J. Syst. Evol. Microbiol.">
        <title>Taxonomy of haemolytic and/or proteolytic strains of the genus Acinetobacter with the proposal of Acinetobacter courvalinii sp. nov. (genomic species 14 sensu Bouvet &amp; Jeanjean), Acinetobacter dispersus sp. nov. (genomic species 17), Acinetobacter modestus sp. nov., Acinetobacter proteolyticus sp. nov. and Acinetobacter vivianii sp. nov.</title>
        <authorList>
            <person name="Nemec A."/>
            <person name="Radolfova-Krizova L."/>
            <person name="Maixnerova M."/>
            <person name="Vrestiakova E."/>
            <person name="Jezek P."/>
            <person name="Sedo O."/>
        </authorList>
    </citation>
    <scope>NUCLEOTIDE SEQUENCE [LARGE SCALE GENOMIC DNA]</scope>
    <source>
        <strain evidence="1 2">NIPH 236</strain>
    </source>
</reference>
<comment type="caution">
    <text evidence="1">The sequence shown here is derived from an EMBL/GenBank/DDBJ whole genome shotgun (WGS) entry which is preliminary data.</text>
</comment>
<sequence length="217" mass="23748">MGKIVPGVFGLTLGIVTINAWSDTPLQINYGTPQALGEQTLQATATVNQDENSNGLQTSIFAEYYGSKIGSNDLGGDQKLNGVGAGLTVTALNSLSTSVGLNFQRNSNWKNTEINVKGGYKFYNFDNTYANANIGVGYAWVKADDYDVKLRYVTLPVELEVGHYFQKDLAVYAGLGYKWLYIENLKDVCTSYFCSTAASDVLDLDGITYRVGLKYDF</sequence>
<dbReference type="GeneID" id="92835510"/>
<dbReference type="EMBL" id="APOJ01000025">
    <property type="protein sequence ID" value="ENU26578.1"/>
    <property type="molecule type" value="Genomic_DNA"/>
</dbReference>
<accession>A0ABN0JMP6</accession>
<name>A0ABN0JMP6_9GAMM</name>
<gene>
    <name evidence="1" type="ORF">F992_02126</name>
</gene>
<protein>
    <recommendedName>
        <fullName evidence="3">Outer membrane protein beta-barrel domain-containing protein</fullName>
    </recommendedName>
</protein>
<evidence type="ECO:0000313" key="2">
    <source>
        <dbReference type="Proteomes" id="UP000013190"/>
    </source>
</evidence>
<evidence type="ECO:0008006" key="3">
    <source>
        <dbReference type="Google" id="ProtNLM"/>
    </source>
</evidence>
<keyword evidence="2" id="KW-1185">Reference proteome</keyword>
<dbReference type="RefSeq" id="WP_004662437.1">
    <property type="nucleotide sequence ID" value="NZ_BMDV01000001.1"/>
</dbReference>
<evidence type="ECO:0000313" key="1">
    <source>
        <dbReference type="EMBL" id="ENU26578.1"/>
    </source>
</evidence>
<reference evidence="2" key="1">
    <citation type="submission" date="2013-02" db="EMBL/GenBank/DDBJ databases">
        <title>The Genome Sequence of Acinetobacter sp. NIPH 236.</title>
        <authorList>
            <consortium name="The Broad Institute Genome Sequencing Platform"/>
            <consortium name="The Broad Institute Genome Sequencing Center for Infectious Disease"/>
            <person name="Cerqueira G."/>
            <person name="Feldgarden M."/>
            <person name="Courvalin P."/>
            <person name="Perichon B."/>
            <person name="Grillot-Courvalin C."/>
            <person name="Clermont D."/>
            <person name="Rocha E."/>
            <person name="Yoon E.-J."/>
            <person name="Nemec A."/>
            <person name="Walker B."/>
            <person name="Young S.K."/>
            <person name="Zeng Q."/>
            <person name="Gargeya S."/>
            <person name="Fitzgerald M."/>
            <person name="Haas B."/>
            <person name="Abouelleil A."/>
            <person name="Alvarado L."/>
            <person name="Arachchi H.M."/>
            <person name="Berlin A.M."/>
            <person name="Chapman S.B."/>
            <person name="Dewar J."/>
            <person name="Goldberg J."/>
            <person name="Griggs A."/>
            <person name="Gujja S."/>
            <person name="Hansen M."/>
            <person name="Howarth C."/>
            <person name="Imamovic A."/>
            <person name="Larimer J."/>
            <person name="McCowan C."/>
            <person name="Murphy C."/>
            <person name="Neiman D."/>
            <person name="Pearson M."/>
            <person name="Priest M."/>
            <person name="Roberts A."/>
            <person name="Saif S."/>
            <person name="Shea T."/>
            <person name="Sisk P."/>
            <person name="Sykes S."/>
            <person name="Wortman J."/>
            <person name="Nusbaum C."/>
            <person name="Birren B."/>
        </authorList>
    </citation>
    <scope>NUCLEOTIDE SEQUENCE [LARGE SCALE GENOMIC DNA]</scope>
    <source>
        <strain evidence="2">NIPH 236</strain>
    </source>
</reference>
<proteinExistence type="predicted"/>